<feature type="region of interest" description="Disordered" evidence="1">
    <location>
        <begin position="1"/>
        <end position="33"/>
    </location>
</feature>
<reference evidence="2 3" key="1">
    <citation type="submission" date="2019-05" db="EMBL/GenBank/DDBJ databases">
        <title>Another draft genome of Portunus trituberculatus and its Hox gene families provides insights of decapod evolution.</title>
        <authorList>
            <person name="Jeong J.-H."/>
            <person name="Song I."/>
            <person name="Kim S."/>
            <person name="Choi T."/>
            <person name="Kim D."/>
            <person name="Ryu S."/>
            <person name="Kim W."/>
        </authorList>
    </citation>
    <scope>NUCLEOTIDE SEQUENCE [LARGE SCALE GENOMIC DNA]</scope>
    <source>
        <tissue evidence="2">Muscle</tissue>
    </source>
</reference>
<proteinExistence type="predicted"/>
<gene>
    <name evidence="2" type="ORF">E2C01_074940</name>
</gene>
<dbReference type="Proteomes" id="UP000324222">
    <property type="component" value="Unassembled WGS sequence"/>
</dbReference>
<protein>
    <submittedName>
        <fullName evidence="2">Uncharacterized protein</fullName>
    </submittedName>
</protein>
<sequence>MPHKGERPSRGPGTGEVGVTKAGTGMERARFPTERDAPRLLSCIETGGEWWRAAEGKSPGDCGGALP</sequence>
<keyword evidence="3" id="KW-1185">Reference proteome</keyword>
<evidence type="ECO:0000256" key="1">
    <source>
        <dbReference type="SAM" id="MobiDB-lite"/>
    </source>
</evidence>
<name>A0A5B7I9B9_PORTR</name>
<dbReference type="EMBL" id="VSRR010053813">
    <property type="protein sequence ID" value="MPC80362.1"/>
    <property type="molecule type" value="Genomic_DNA"/>
</dbReference>
<evidence type="ECO:0000313" key="2">
    <source>
        <dbReference type="EMBL" id="MPC80362.1"/>
    </source>
</evidence>
<accession>A0A5B7I9B9</accession>
<organism evidence="2 3">
    <name type="scientific">Portunus trituberculatus</name>
    <name type="common">Swimming crab</name>
    <name type="synonym">Neptunus trituberculatus</name>
    <dbReference type="NCBI Taxonomy" id="210409"/>
    <lineage>
        <taxon>Eukaryota</taxon>
        <taxon>Metazoa</taxon>
        <taxon>Ecdysozoa</taxon>
        <taxon>Arthropoda</taxon>
        <taxon>Crustacea</taxon>
        <taxon>Multicrustacea</taxon>
        <taxon>Malacostraca</taxon>
        <taxon>Eumalacostraca</taxon>
        <taxon>Eucarida</taxon>
        <taxon>Decapoda</taxon>
        <taxon>Pleocyemata</taxon>
        <taxon>Brachyura</taxon>
        <taxon>Eubrachyura</taxon>
        <taxon>Portunoidea</taxon>
        <taxon>Portunidae</taxon>
        <taxon>Portuninae</taxon>
        <taxon>Portunus</taxon>
    </lineage>
</organism>
<evidence type="ECO:0000313" key="3">
    <source>
        <dbReference type="Proteomes" id="UP000324222"/>
    </source>
</evidence>
<comment type="caution">
    <text evidence="2">The sequence shown here is derived from an EMBL/GenBank/DDBJ whole genome shotgun (WGS) entry which is preliminary data.</text>
</comment>
<dbReference type="AlphaFoldDB" id="A0A5B7I9B9"/>